<evidence type="ECO:0000313" key="4">
    <source>
        <dbReference type="EMBL" id="NYJ03514.1"/>
    </source>
</evidence>
<dbReference type="SUPFAM" id="SSF46689">
    <property type="entry name" value="Homeodomain-like"/>
    <property type="match status" value="1"/>
</dbReference>
<name>A0A853C7H7_9ACTN</name>
<feature type="DNA-binding region" description="H-T-H motif" evidence="2">
    <location>
        <begin position="28"/>
        <end position="47"/>
    </location>
</feature>
<dbReference type="GO" id="GO:0000976">
    <property type="term" value="F:transcription cis-regulatory region binding"/>
    <property type="evidence" value="ECO:0007669"/>
    <property type="project" value="TreeGrafter"/>
</dbReference>
<evidence type="ECO:0000259" key="3">
    <source>
        <dbReference type="PROSITE" id="PS50977"/>
    </source>
</evidence>
<dbReference type="PANTHER" id="PTHR30055">
    <property type="entry name" value="HTH-TYPE TRANSCRIPTIONAL REGULATOR RUTR"/>
    <property type="match status" value="1"/>
</dbReference>
<proteinExistence type="predicted"/>
<dbReference type="EMBL" id="JACCFP010000001">
    <property type="protein sequence ID" value="NYJ03514.1"/>
    <property type="molecule type" value="Genomic_DNA"/>
</dbReference>
<dbReference type="AlphaFoldDB" id="A0A853C7H7"/>
<dbReference type="GO" id="GO:0003700">
    <property type="term" value="F:DNA-binding transcription factor activity"/>
    <property type="evidence" value="ECO:0007669"/>
    <property type="project" value="TreeGrafter"/>
</dbReference>
<feature type="domain" description="HTH tetR-type" evidence="3">
    <location>
        <begin position="5"/>
        <end position="65"/>
    </location>
</feature>
<dbReference type="InterPro" id="IPR050109">
    <property type="entry name" value="HTH-type_TetR-like_transc_reg"/>
</dbReference>
<evidence type="ECO:0000313" key="5">
    <source>
        <dbReference type="Proteomes" id="UP000530424"/>
    </source>
</evidence>
<accession>A0A853C7H7</accession>
<gene>
    <name evidence="4" type="ORF">HNR19_004212</name>
</gene>
<dbReference type="PROSITE" id="PS50977">
    <property type="entry name" value="HTH_TETR_2"/>
    <property type="match status" value="1"/>
</dbReference>
<keyword evidence="1 2" id="KW-0238">DNA-binding</keyword>
<comment type="caution">
    <text evidence="4">The sequence shown here is derived from an EMBL/GenBank/DDBJ whole genome shotgun (WGS) entry which is preliminary data.</text>
</comment>
<dbReference type="Gene3D" id="1.10.357.10">
    <property type="entry name" value="Tetracycline Repressor, domain 2"/>
    <property type="match status" value="1"/>
</dbReference>
<keyword evidence="5" id="KW-1185">Reference proteome</keyword>
<evidence type="ECO:0000256" key="2">
    <source>
        <dbReference type="PROSITE-ProRule" id="PRU00335"/>
    </source>
</evidence>
<reference evidence="4 5" key="1">
    <citation type="submission" date="2020-07" db="EMBL/GenBank/DDBJ databases">
        <title>Sequencing the genomes of 1000 actinobacteria strains.</title>
        <authorList>
            <person name="Klenk H.-P."/>
        </authorList>
    </citation>
    <scope>NUCLEOTIDE SEQUENCE [LARGE SCALE GENOMIC DNA]</scope>
    <source>
        <strain evidence="4 5">DSM 103833</strain>
    </source>
</reference>
<organism evidence="4 5">
    <name type="scientific">Nocardioides thalensis</name>
    <dbReference type="NCBI Taxonomy" id="1914755"/>
    <lineage>
        <taxon>Bacteria</taxon>
        <taxon>Bacillati</taxon>
        <taxon>Actinomycetota</taxon>
        <taxon>Actinomycetes</taxon>
        <taxon>Propionibacteriales</taxon>
        <taxon>Nocardioidaceae</taxon>
        <taxon>Nocardioides</taxon>
    </lineage>
</organism>
<evidence type="ECO:0000256" key="1">
    <source>
        <dbReference type="ARBA" id="ARBA00023125"/>
    </source>
</evidence>
<dbReference type="Pfam" id="PF00440">
    <property type="entry name" value="TetR_N"/>
    <property type="match status" value="1"/>
</dbReference>
<dbReference type="PANTHER" id="PTHR30055:SF239">
    <property type="entry name" value="TRANSCRIPTIONAL REGULATORY PROTEIN"/>
    <property type="match status" value="1"/>
</dbReference>
<dbReference type="Proteomes" id="UP000530424">
    <property type="component" value="Unassembled WGS sequence"/>
</dbReference>
<dbReference type="RefSeq" id="WP_179669805.1">
    <property type="nucleotide sequence ID" value="NZ_JACCFP010000001.1"/>
</dbReference>
<protein>
    <submittedName>
        <fullName evidence="4">AcrR family transcriptional regulator</fullName>
    </submittedName>
</protein>
<dbReference type="InterPro" id="IPR009057">
    <property type="entry name" value="Homeodomain-like_sf"/>
</dbReference>
<sequence>MATAKTPAEAWVDAALPVLAAGGPDAVRVEQLANGLGVTKGGFYWHFPDRAAFLQRVLDRWEQLAVENVIEQLESHPGAARDKLRELFDIAFAFAVADEGQRAELAIRDWARRDPAVEARLRGVDERRMAYLRDLFAQICDDPLDTEARALTAYSLFVGQHFLATGHDGHTRHEVLRAALEGLLR</sequence>
<dbReference type="InterPro" id="IPR001647">
    <property type="entry name" value="HTH_TetR"/>
</dbReference>